<sequence length="100" mass="10797">MHAGVGVACVDGMPCTNWRQNDLSFAYTYHSPAWCGMPVASRSLQTVDLKDCGGLPQLEVAPVSCAKNATWGYLASGIQATCPNQRNHHYASKEANGLIW</sequence>
<reference evidence="1" key="1">
    <citation type="submission" date="2024-03" db="EMBL/GenBank/DDBJ databases">
        <authorList>
            <consortium name="ELIXIR-Norway"/>
            <consortium name="Elixir Norway"/>
        </authorList>
    </citation>
    <scope>NUCLEOTIDE SEQUENCE</scope>
</reference>
<dbReference type="Proteomes" id="UP001497522">
    <property type="component" value="Chromosome 12"/>
</dbReference>
<proteinExistence type="predicted"/>
<gene>
    <name evidence="1" type="ORF">CSSPJE1EN2_LOCUS4990</name>
</gene>
<evidence type="ECO:0000313" key="1">
    <source>
        <dbReference type="EMBL" id="CAK9861995.1"/>
    </source>
</evidence>
<keyword evidence="2" id="KW-1185">Reference proteome</keyword>
<protein>
    <submittedName>
        <fullName evidence="1">Uncharacterized protein</fullName>
    </submittedName>
</protein>
<organism evidence="1 2">
    <name type="scientific">Sphagnum jensenii</name>
    <dbReference type="NCBI Taxonomy" id="128206"/>
    <lineage>
        <taxon>Eukaryota</taxon>
        <taxon>Viridiplantae</taxon>
        <taxon>Streptophyta</taxon>
        <taxon>Embryophyta</taxon>
        <taxon>Bryophyta</taxon>
        <taxon>Sphagnophytina</taxon>
        <taxon>Sphagnopsida</taxon>
        <taxon>Sphagnales</taxon>
        <taxon>Sphagnaceae</taxon>
        <taxon>Sphagnum</taxon>
    </lineage>
</organism>
<dbReference type="EMBL" id="OZ023713">
    <property type="protein sequence ID" value="CAK9861995.1"/>
    <property type="molecule type" value="Genomic_DNA"/>
</dbReference>
<evidence type="ECO:0000313" key="2">
    <source>
        <dbReference type="Proteomes" id="UP001497522"/>
    </source>
</evidence>
<accession>A0ABP1AHG9</accession>
<name>A0ABP1AHG9_9BRYO</name>